<dbReference type="Gene3D" id="3.30.160.20">
    <property type="match status" value="1"/>
</dbReference>
<dbReference type="GO" id="GO:0070126">
    <property type="term" value="P:mitochondrial translational termination"/>
    <property type="evidence" value="ECO:0007669"/>
    <property type="project" value="TreeGrafter"/>
</dbReference>
<name>A0A3P6SIB5_LITSI</name>
<gene>
    <name evidence="1" type="ORF">NLS_LOCUS2526</name>
</gene>
<dbReference type="STRING" id="42156.A0A3P6SIB5"/>
<accession>A0A3P6SIB5</accession>
<dbReference type="Proteomes" id="UP000277928">
    <property type="component" value="Unassembled WGS sequence"/>
</dbReference>
<dbReference type="GO" id="GO:0005762">
    <property type="term" value="C:mitochondrial large ribosomal subunit"/>
    <property type="evidence" value="ECO:0007669"/>
    <property type="project" value="TreeGrafter"/>
</dbReference>
<reference evidence="1 2" key="1">
    <citation type="submission" date="2018-08" db="EMBL/GenBank/DDBJ databases">
        <authorList>
            <person name="Laetsch R D."/>
            <person name="Stevens L."/>
            <person name="Kumar S."/>
            <person name="Blaxter L. M."/>
        </authorList>
    </citation>
    <scope>NUCLEOTIDE SEQUENCE [LARGE SCALE GENOMIC DNA]</scope>
</reference>
<keyword evidence="2" id="KW-1185">Reference proteome</keyword>
<dbReference type="PANTHER" id="PTHR11075">
    <property type="entry name" value="PEPTIDE CHAIN RELEASE FACTOR"/>
    <property type="match status" value="1"/>
</dbReference>
<dbReference type="OMA" id="QLNMADC"/>
<dbReference type="AlphaFoldDB" id="A0A3P6SIB5"/>
<evidence type="ECO:0000313" key="2">
    <source>
        <dbReference type="Proteomes" id="UP000277928"/>
    </source>
</evidence>
<dbReference type="GO" id="GO:0004045">
    <property type="term" value="F:peptidyl-tRNA hydrolase activity"/>
    <property type="evidence" value="ECO:0007669"/>
    <property type="project" value="TreeGrafter"/>
</dbReference>
<dbReference type="InterPro" id="IPR052104">
    <property type="entry name" value="Mito_Release_Factor_mL62"/>
</dbReference>
<evidence type="ECO:0000313" key="1">
    <source>
        <dbReference type="EMBL" id="VDK74566.1"/>
    </source>
</evidence>
<sequence length="141" mass="16886">MRLQLFSRYSFLCRFFSISTFDGKIPLECLQRTVTFREDEQTPQIELRIPLKADWVPRRIAEGLRMRYPHRVDRHDQFVIESCRTYSKQLNMADCIDKLRSAMLKCQLAVDRAENSEERLNLRLEVKLDTKRRLAAFENKD</sequence>
<dbReference type="PANTHER" id="PTHR11075:SF54">
    <property type="entry name" value="LARGE RIBOSOMAL SUBUNIT PROTEIN ML62"/>
    <property type="match status" value="1"/>
</dbReference>
<protein>
    <recommendedName>
        <fullName evidence="3">Ribosomal protein S24/S35 mitochondrial conserved domain-containing protein</fullName>
    </recommendedName>
</protein>
<dbReference type="EMBL" id="UYRX01000116">
    <property type="protein sequence ID" value="VDK74566.1"/>
    <property type="molecule type" value="Genomic_DNA"/>
</dbReference>
<proteinExistence type="predicted"/>
<evidence type="ECO:0008006" key="3">
    <source>
        <dbReference type="Google" id="ProtNLM"/>
    </source>
</evidence>
<dbReference type="OrthoDB" id="270639at2759"/>
<organism evidence="1 2">
    <name type="scientific">Litomosoides sigmodontis</name>
    <name type="common">Filarial nematode worm</name>
    <dbReference type="NCBI Taxonomy" id="42156"/>
    <lineage>
        <taxon>Eukaryota</taxon>
        <taxon>Metazoa</taxon>
        <taxon>Ecdysozoa</taxon>
        <taxon>Nematoda</taxon>
        <taxon>Chromadorea</taxon>
        <taxon>Rhabditida</taxon>
        <taxon>Spirurina</taxon>
        <taxon>Spiruromorpha</taxon>
        <taxon>Filarioidea</taxon>
        <taxon>Onchocercidae</taxon>
        <taxon>Litomosoides</taxon>
    </lineage>
</organism>
<dbReference type="GO" id="GO:0016150">
    <property type="term" value="F:translation release factor activity, codon nonspecific"/>
    <property type="evidence" value="ECO:0007669"/>
    <property type="project" value="TreeGrafter"/>
</dbReference>